<feature type="transmembrane region" description="Helical" evidence="1">
    <location>
        <begin position="73"/>
        <end position="95"/>
    </location>
</feature>
<name>A0A2V3UZX5_9SPHN</name>
<evidence type="ECO:0000313" key="3">
    <source>
        <dbReference type="Proteomes" id="UP000248014"/>
    </source>
</evidence>
<keyword evidence="1" id="KW-0472">Membrane</keyword>
<dbReference type="OrthoDB" id="9813621at2"/>
<dbReference type="AlphaFoldDB" id="A0A2V3UZX5"/>
<dbReference type="EMBL" id="QJJM01000007">
    <property type="protein sequence ID" value="PXW75056.1"/>
    <property type="molecule type" value="Genomic_DNA"/>
</dbReference>
<reference evidence="2 3" key="1">
    <citation type="submission" date="2018-05" db="EMBL/GenBank/DDBJ databases">
        <title>Genomic Encyclopedia of Type Strains, Phase IV (KMG-IV): sequencing the most valuable type-strain genomes for metagenomic binning, comparative biology and taxonomic classification.</title>
        <authorList>
            <person name="Goeker M."/>
        </authorList>
    </citation>
    <scope>NUCLEOTIDE SEQUENCE [LARGE SCALE GENOMIC DNA]</scope>
    <source>
        <strain evidence="2 3">DSM 3183</strain>
    </source>
</reference>
<keyword evidence="3" id="KW-1185">Reference proteome</keyword>
<proteinExistence type="predicted"/>
<feature type="transmembrane region" description="Helical" evidence="1">
    <location>
        <begin position="47"/>
        <end position="66"/>
    </location>
</feature>
<organism evidence="2 3">
    <name type="scientific">Blastomonas natatoria</name>
    <dbReference type="NCBI Taxonomy" id="34015"/>
    <lineage>
        <taxon>Bacteria</taxon>
        <taxon>Pseudomonadati</taxon>
        <taxon>Pseudomonadota</taxon>
        <taxon>Alphaproteobacteria</taxon>
        <taxon>Sphingomonadales</taxon>
        <taxon>Sphingomonadaceae</taxon>
        <taxon>Blastomonas</taxon>
    </lineage>
</organism>
<comment type="caution">
    <text evidence="2">The sequence shown here is derived from an EMBL/GenBank/DDBJ whole genome shotgun (WGS) entry which is preliminary data.</text>
</comment>
<keyword evidence="1" id="KW-1133">Transmembrane helix</keyword>
<protein>
    <submittedName>
        <fullName evidence="2">Uncharacterized protein</fullName>
    </submittedName>
</protein>
<keyword evidence="1" id="KW-0812">Transmembrane</keyword>
<evidence type="ECO:0000256" key="1">
    <source>
        <dbReference type="SAM" id="Phobius"/>
    </source>
</evidence>
<evidence type="ECO:0000313" key="2">
    <source>
        <dbReference type="EMBL" id="PXW75056.1"/>
    </source>
</evidence>
<accession>A0A2V3UZX5</accession>
<dbReference type="Proteomes" id="UP000248014">
    <property type="component" value="Unassembled WGS sequence"/>
</dbReference>
<dbReference type="RefSeq" id="WP_110299010.1">
    <property type="nucleotide sequence ID" value="NZ_QJJM01000007.1"/>
</dbReference>
<sequence>MNAVIANRNLPAARRIGWGAAVVLLAAPAVAMQFTREVNWGAEDFATLAVMLGIAGLCAEAGVRTVRKPLLRAVLMGAIALAFLLVWAELAVGIIPG</sequence>
<gene>
    <name evidence="2" type="ORF">C7451_10724</name>
</gene>